<gene>
    <name evidence="1" type="ORF">ACFO8M_12370</name>
</gene>
<dbReference type="EMBL" id="JBHRWO010000010">
    <property type="protein sequence ID" value="MFC3493279.1"/>
    <property type="molecule type" value="Genomic_DNA"/>
</dbReference>
<evidence type="ECO:0000313" key="2">
    <source>
        <dbReference type="Proteomes" id="UP001595712"/>
    </source>
</evidence>
<keyword evidence="2" id="KW-1185">Reference proteome</keyword>
<name>A0ABV7Q115_9ACTN</name>
<dbReference type="InterPro" id="IPR004401">
    <property type="entry name" value="YbaB/EbfC"/>
</dbReference>
<dbReference type="Pfam" id="PF02575">
    <property type="entry name" value="YbaB_DNA_bd"/>
    <property type="match status" value="1"/>
</dbReference>
<accession>A0ABV7Q115</accession>
<protein>
    <submittedName>
        <fullName evidence="1">YbaB/EbfC family nucleoid-associated protein</fullName>
    </submittedName>
</protein>
<proteinExistence type="predicted"/>
<dbReference type="Proteomes" id="UP001595712">
    <property type="component" value="Unassembled WGS sequence"/>
</dbReference>
<evidence type="ECO:0000313" key="1">
    <source>
        <dbReference type="EMBL" id="MFC3493279.1"/>
    </source>
</evidence>
<comment type="caution">
    <text evidence="1">The sequence shown here is derived from an EMBL/GenBank/DDBJ whole genome shotgun (WGS) entry which is preliminary data.</text>
</comment>
<organism evidence="1 2">
    <name type="scientific">Glycomyces rhizosphaerae</name>
    <dbReference type="NCBI Taxonomy" id="2054422"/>
    <lineage>
        <taxon>Bacteria</taxon>
        <taxon>Bacillati</taxon>
        <taxon>Actinomycetota</taxon>
        <taxon>Actinomycetes</taxon>
        <taxon>Glycomycetales</taxon>
        <taxon>Glycomycetaceae</taxon>
        <taxon>Glycomyces</taxon>
    </lineage>
</organism>
<sequence length="104" mass="11417">MSDAIERAALLAGLQEATGRIEAAVQARAYERFEQTSESKLCTATVNLRQQLVDFQFLQANAMRELDREALAEEVRSTIAAAQAKAREATDRIAAEIYAELGLS</sequence>
<dbReference type="InterPro" id="IPR036894">
    <property type="entry name" value="YbaB-like_sf"/>
</dbReference>
<reference evidence="2" key="1">
    <citation type="journal article" date="2019" name="Int. J. Syst. Evol. Microbiol.">
        <title>The Global Catalogue of Microorganisms (GCM) 10K type strain sequencing project: providing services to taxonomists for standard genome sequencing and annotation.</title>
        <authorList>
            <consortium name="The Broad Institute Genomics Platform"/>
            <consortium name="The Broad Institute Genome Sequencing Center for Infectious Disease"/>
            <person name="Wu L."/>
            <person name="Ma J."/>
        </authorList>
    </citation>
    <scope>NUCLEOTIDE SEQUENCE [LARGE SCALE GENOMIC DNA]</scope>
    <source>
        <strain evidence="2">CGMCC 4.7396</strain>
    </source>
</reference>
<dbReference type="Gene3D" id="3.30.1310.10">
    <property type="entry name" value="Nucleoid-associated protein YbaB-like domain"/>
    <property type="match status" value="1"/>
</dbReference>
<dbReference type="RefSeq" id="WP_387975362.1">
    <property type="nucleotide sequence ID" value="NZ_JBHRWO010000010.1"/>
</dbReference>